<dbReference type="EMBL" id="CAJOBR010084573">
    <property type="protein sequence ID" value="CAF5130342.1"/>
    <property type="molecule type" value="Genomic_DNA"/>
</dbReference>
<evidence type="ECO:0000313" key="2">
    <source>
        <dbReference type="EMBL" id="CAF5130342.1"/>
    </source>
</evidence>
<feature type="non-terminal residue" evidence="2">
    <location>
        <position position="1"/>
    </location>
</feature>
<evidence type="ECO:0000256" key="1">
    <source>
        <dbReference type="SAM" id="MobiDB-lite"/>
    </source>
</evidence>
<gene>
    <name evidence="2" type="ORF">QYT958_LOCUS46761</name>
</gene>
<feature type="compositionally biased region" description="Low complexity" evidence="1">
    <location>
        <begin position="7"/>
        <end position="17"/>
    </location>
</feature>
<comment type="caution">
    <text evidence="2">The sequence shown here is derived from an EMBL/GenBank/DDBJ whole genome shotgun (WGS) entry which is preliminary data.</text>
</comment>
<evidence type="ECO:0000313" key="3">
    <source>
        <dbReference type="Proteomes" id="UP000663848"/>
    </source>
</evidence>
<reference evidence="2" key="1">
    <citation type="submission" date="2021-02" db="EMBL/GenBank/DDBJ databases">
        <authorList>
            <person name="Nowell W R."/>
        </authorList>
    </citation>
    <scope>NUCLEOTIDE SEQUENCE</scope>
</reference>
<feature type="region of interest" description="Disordered" evidence="1">
    <location>
        <begin position="1"/>
        <end position="35"/>
    </location>
</feature>
<feature type="non-terminal residue" evidence="2">
    <location>
        <position position="57"/>
    </location>
</feature>
<name>A0A822FHW7_9BILA</name>
<sequence length="57" mass="6170">SAPKKVTTTTTTTTTTTAAPPIRSPETSSDEASRVVTPAKRFLLNDRTHYYESAKAN</sequence>
<dbReference type="Proteomes" id="UP000663848">
    <property type="component" value="Unassembled WGS sequence"/>
</dbReference>
<dbReference type="AlphaFoldDB" id="A0A822FHW7"/>
<organism evidence="2 3">
    <name type="scientific">Rotaria socialis</name>
    <dbReference type="NCBI Taxonomy" id="392032"/>
    <lineage>
        <taxon>Eukaryota</taxon>
        <taxon>Metazoa</taxon>
        <taxon>Spiralia</taxon>
        <taxon>Gnathifera</taxon>
        <taxon>Rotifera</taxon>
        <taxon>Eurotatoria</taxon>
        <taxon>Bdelloidea</taxon>
        <taxon>Philodinida</taxon>
        <taxon>Philodinidae</taxon>
        <taxon>Rotaria</taxon>
    </lineage>
</organism>
<accession>A0A822FHW7</accession>
<protein>
    <submittedName>
        <fullName evidence="2">Uncharacterized protein</fullName>
    </submittedName>
</protein>
<proteinExistence type="predicted"/>